<dbReference type="EMBL" id="JBHLTM010000038">
    <property type="protein sequence ID" value="MFC0685093.1"/>
    <property type="molecule type" value="Genomic_DNA"/>
</dbReference>
<protein>
    <recommendedName>
        <fullName evidence="2">3-dehydroshikimate dehydratase</fullName>
        <shortName evidence="2">DSD</shortName>
        <ecNumber evidence="2">4.2.1.118</ecNumber>
    </recommendedName>
</protein>
<feature type="domain" description="VOC" evidence="3">
    <location>
        <begin position="454"/>
        <end position="604"/>
    </location>
</feature>
<comment type="similarity">
    <text evidence="2">Belongs to the bacterial two-domain DSD family.</text>
</comment>
<keyword evidence="2" id="KW-0456">Lyase</keyword>
<dbReference type="SUPFAM" id="SSF54593">
    <property type="entry name" value="Glyoxalase/Bleomycin resistance protein/Dihydroxybiphenyl dioxygenase"/>
    <property type="match status" value="1"/>
</dbReference>
<gene>
    <name evidence="4" type="ORF">ACFFF8_10835</name>
</gene>
<feature type="binding site" evidence="2">
    <location>
        <position position="183"/>
    </location>
    <ligand>
        <name>a divalent metal cation</name>
        <dbReference type="ChEBI" id="CHEBI:60240"/>
        <note>catalytic</note>
    </ligand>
</feature>
<evidence type="ECO:0000313" key="4">
    <source>
        <dbReference type="EMBL" id="MFC0685093.1"/>
    </source>
</evidence>
<dbReference type="InterPro" id="IPR041736">
    <property type="entry name" value="4OHPhenylPyrv_dOase_N"/>
</dbReference>
<dbReference type="Gene3D" id="3.10.180.10">
    <property type="entry name" value="2,3-Dihydroxybiphenyl 1,2-Dioxygenase, domain 1"/>
    <property type="match status" value="2"/>
</dbReference>
<dbReference type="CDD" id="cd08342">
    <property type="entry name" value="HPPD_N_like"/>
    <property type="match status" value="1"/>
</dbReference>
<keyword evidence="5" id="KW-1185">Reference proteome</keyword>
<dbReference type="InterPro" id="IPR050312">
    <property type="entry name" value="IolE/XylAMocC-like"/>
</dbReference>
<comment type="catalytic activity">
    <reaction evidence="2">
        <text>3-dehydroshikimate = 3,4-dihydroxybenzoate + H2O</text>
        <dbReference type="Rhea" id="RHEA:24848"/>
        <dbReference type="ChEBI" id="CHEBI:15377"/>
        <dbReference type="ChEBI" id="CHEBI:16630"/>
        <dbReference type="ChEBI" id="CHEBI:36241"/>
        <dbReference type="EC" id="4.2.1.118"/>
    </reaction>
</comment>
<comment type="function">
    <text evidence="2">Catalyzes the conversion of 3-dehydroshikimate to protocatechuate (3,4-dihydroxybenzoate), a common intermediate of quinate and shikimate degradation pathways.</text>
</comment>
<keyword evidence="4" id="KW-0223">Dioxygenase</keyword>
<name>A0ABV6SAK5_9SPHN</name>
<feature type="binding site" evidence="2">
    <location>
        <position position="613"/>
    </location>
    <ligand>
        <name>Mg(2+)</name>
        <dbReference type="ChEBI" id="CHEBI:18420"/>
    </ligand>
</feature>
<comment type="caution">
    <text evidence="4">The sequence shown here is derived from an EMBL/GenBank/DDBJ whole genome shotgun (WGS) entry which is preliminary data.</text>
</comment>
<dbReference type="PROSITE" id="PS51819">
    <property type="entry name" value="VOC"/>
    <property type="match status" value="2"/>
</dbReference>
<dbReference type="Gene3D" id="3.20.20.150">
    <property type="entry name" value="Divalent-metal-dependent TIM barrel enzymes"/>
    <property type="match status" value="1"/>
</dbReference>
<evidence type="ECO:0000259" key="3">
    <source>
        <dbReference type="PROSITE" id="PS51819"/>
    </source>
</evidence>
<dbReference type="InterPro" id="IPR013022">
    <property type="entry name" value="Xyl_isomerase-like_TIM-brl"/>
</dbReference>
<dbReference type="InterPro" id="IPR043700">
    <property type="entry name" value="DSD"/>
</dbReference>
<dbReference type="Proteomes" id="UP001589858">
    <property type="component" value="Unassembled WGS sequence"/>
</dbReference>
<feature type="binding site" evidence="2">
    <location>
        <position position="257"/>
    </location>
    <ligand>
        <name>a divalent metal cation</name>
        <dbReference type="ChEBI" id="CHEBI:60240"/>
        <note>catalytic</note>
    </ligand>
</feature>
<keyword evidence="4" id="KW-0560">Oxidoreductase</keyword>
<dbReference type="PANTHER" id="PTHR12110">
    <property type="entry name" value="HYDROXYPYRUVATE ISOMERASE"/>
    <property type="match status" value="1"/>
</dbReference>
<dbReference type="InterPro" id="IPR004360">
    <property type="entry name" value="Glyas_Fos-R_dOase_dom"/>
</dbReference>
<keyword evidence="1 2" id="KW-0479">Metal-binding</keyword>
<reference evidence="4 5" key="1">
    <citation type="submission" date="2024-09" db="EMBL/GenBank/DDBJ databases">
        <authorList>
            <person name="Sun Q."/>
            <person name="Mori K."/>
        </authorList>
    </citation>
    <scope>NUCLEOTIDE SEQUENCE [LARGE SCALE GENOMIC DNA]</scope>
    <source>
        <strain evidence="4 5">CICC 11035S</strain>
    </source>
</reference>
<accession>A0ABV6SAK5</accession>
<dbReference type="SUPFAM" id="SSF51658">
    <property type="entry name" value="Xylose isomerase-like"/>
    <property type="match status" value="1"/>
</dbReference>
<dbReference type="InterPro" id="IPR036237">
    <property type="entry name" value="Xyl_isomerase-like_sf"/>
</dbReference>
<comment type="cofactor">
    <cofactor evidence="2">
        <name>a divalent metal cation</name>
        <dbReference type="ChEBI" id="CHEBI:60240"/>
    </cofactor>
</comment>
<evidence type="ECO:0000256" key="1">
    <source>
        <dbReference type="ARBA" id="ARBA00022723"/>
    </source>
</evidence>
<dbReference type="HAMAP" id="MF_02238">
    <property type="entry name" value="DSD"/>
    <property type="match status" value="1"/>
</dbReference>
<proteinExistence type="inferred from homology"/>
<evidence type="ECO:0000256" key="2">
    <source>
        <dbReference type="HAMAP-Rule" id="MF_02238"/>
    </source>
</evidence>
<dbReference type="InterPro" id="IPR029068">
    <property type="entry name" value="Glyas_Bleomycin-R_OHBP_Dase"/>
</dbReference>
<feature type="binding site" evidence="2">
    <location>
        <position position="152"/>
    </location>
    <ligand>
        <name>a divalent metal cation</name>
        <dbReference type="ChEBI" id="CHEBI:60240"/>
        <note>catalytic</note>
    </ligand>
</feature>
<keyword evidence="4" id="KW-0413">Isomerase</keyword>
<dbReference type="GO" id="GO:0016853">
    <property type="term" value="F:isomerase activity"/>
    <property type="evidence" value="ECO:0007669"/>
    <property type="project" value="UniProtKB-KW"/>
</dbReference>
<dbReference type="RefSeq" id="WP_267223370.1">
    <property type="nucleotide sequence ID" value="NZ_JAPCWC010000022.1"/>
</dbReference>
<evidence type="ECO:0000313" key="5">
    <source>
        <dbReference type="Proteomes" id="UP001589858"/>
    </source>
</evidence>
<comment type="pathway">
    <text evidence="2">Aromatic compound metabolism; 3,4-dihydroxybenzoate biosynthesis.</text>
</comment>
<dbReference type="EC" id="4.2.1.118" evidence="2"/>
<dbReference type="Pfam" id="PF00903">
    <property type="entry name" value="Glyoxalase"/>
    <property type="match status" value="1"/>
</dbReference>
<dbReference type="Pfam" id="PF01261">
    <property type="entry name" value="AP_endonuc_2"/>
    <property type="match status" value="1"/>
</dbReference>
<sequence>MPNAHNDRIASGARNTSGAHNAIATVSLRGTLEEKLKAAADAGFASVEIFENDLIGSALRPAQVRAMMADLGIRCSLYQPFRDFEGMPGPLRQRAMDRAERKFDLMAELDTDRILVCSNCSPHALGERERIVDDLRDLGERAAARGILVGYEALAWGRHVNDHRAAWSIVKEVDHPAIGIILDSFHSLSRRIPSESIREIPGDKIVYVQLADAPLLDMDLLYWSRHFRNLPGQGGLDLPGYVAEILRTGYQGPLSLEIFNDRFRSTASRLVAQDGHRSLEYVRDAARRLLGEPTDIPPPQPPLGAEFVEFTAAGQDAVRLGATFASLGFSEIGRHRTKKVTRWRQGNVNLVINAEPKGFVKSYRIVHGPSICAIGVRVKDAEAVMRRAAALGIRAYSPEGRPGRMAMPALRGVGGSLVYLVEDDGAEALWAREFEARAQPEPGSDAETAARVRDIDHLAAVVHNDEFLSWQLYWRALFGLEGRDANDVIDPSGLVHSQALQSPDGKFRLTLNASDARETLSSRFLAQGMGGGFQHVAITCDDIMATAAETRARGAAMLEIPANYYDDLVARFGFDDAAARHMQQGGVLYDEDGAGNTYRQLYSRAFDKLFFFEFVERGGTYAGYGAPNAGIRLAAQNRFRAPEAVAE</sequence>
<feature type="binding site" evidence="2">
    <location>
        <position position="209"/>
    </location>
    <ligand>
        <name>a divalent metal cation</name>
        <dbReference type="ChEBI" id="CHEBI:60240"/>
        <note>catalytic</note>
    </ligand>
</feature>
<feature type="domain" description="VOC" evidence="3">
    <location>
        <begin position="304"/>
        <end position="423"/>
    </location>
</feature>
<dbReference type="InterPro" id="IPR037523">
    <property type="entry name" value="VOC_core"/>
</dbReference>
<organism evidence="4 5">
    <name type="scientific">Novosphingobium clariflavum</name>
    <dbReference type="NCBI Taxonomy" id="2029884"/>
    <lineage>
        <taxon>Bacteria</taxon>
        <taxon>Pseudomonadati</taxon>
        <taxon>Pseudomonadota</taxon>
        <taxon>Alphaproteobacteria</taxon>
        <taxon>Sphingomonadales</taxon>
        <taxon>Sphingomonadaceae</taxon>
        <taxon>Novosphingobium</taxon>
    </lineage>
</organism>
<dbReference type="PANTHER" id="PTHR12110:SF21">
    <property type="entry name" value="XYLOSE ISOMERASE-LIKE TIM BARREL DOMAIN-CONTAINING PROTEIN"/>
    <property type="match status" value="1"/>
</dbReference>
<dbReference type="Pfam" id="PF14696">
    <property type="entry name" value="Glyoxalase_5"/>
    <property type="match status" value="1"/>
</dbReference>
<dbReference type="GO" id="GO:0051213">
    <property type="term" value="F:dioxygenase activity"/>
    <property type="evidence" value="ECO:0007669"/>
    <property type="project" value="UniProtKB-KW"/>
</dbReference>
<feature type="binding site" evidence="2">
    <location>
        <position position="535"/>
    </location>
    <ligand>
        <name>Mg(2+)</name>
        <dbReference type="ChEBI" id="CHEBI:18420"/>
    </ligand>
</feature>
<feature type="binding site" evidence="2">
    <location>
        <position position="457"/>
    </location>
    <ligand>
        <name>Mg(2+)</name>
        <dbReference type="ChEBI" id="CHEBI:18420"/>
    </ligand>
</feature>